<dbReference type="EMBL" id="FUXA01000009">
    <property type="protein sequence ID" value="SJZ78477.1"/>
    <property type="molecule type" value="Genomic_DNA"/>
</dbReference>
<protein>
    <submittedName>
        <fullName evidence="1">Uncharacterized protein</fullName>
    </submittedName>
</protein>
<dbReference type="Proteomes" id="UP000189857">
    <property type="component" value="Unassembled WGS sequence"/>
</dbReference>
<accession>A0A1T4NHE1</accession>
<evidence type="ECO:0000313" key="2">
    <source>
        <dbReference type="Proteomes" id="UP000189857"/>
    </source>
</evidence>
<evidence type="ECO:0000313" key="1">
    <source>
        <dbReference type="EMBL" id="SJZ78477.1"/>
    </source>
</evidence>
<organism evidence="1 2">
    <name type="scientific">Eubacterium ruminantium</name>
    <dbReference type="NCBI Taxonomy" id="42322"/>
    <lineage>
        <taxon>Bacteria</taxon>
        <taxon>Bacillati</taxon>
        <taxon>Bacillota</taxon>
        <taxon>Clostridia</taxon>
        <taxon>Eubacteriales</taxon>
        <taxon>Eubacteriaceae</taxon>
        <taxon>Eubacterium</taxon>
    </lineage>
</organism>
<dbReference type="RefSeq" id="WP_078787427.1">
    <property type="nucleotide sequence ID" value="NZ_FMTO01000008.1"/>
</dbReference>
<reference evidence="1 2" key="1">
    <citation type="submission" date="2017-02" db="EMBL/GenBank/DDBJ databases">
        <authorList>
            <person name="Peterson S.W."/>
        </authorList>
    </citation>
    <scope>NUCLEOTIDE SEQUENCE [LARGE SCALE GENOMIC DNA]</scope>
    <source>
        <strain evidence="1 2">ATCC 17233</strain>
    </source>
</reference>
<keyword evidence="2" id="KW-1185">Reference proteome</keyword>
<dbReference type="AlphaFoldDB" id="A0A1T4NHE1"/>
<sequence length="143" mass="16657">MSTFEKEKVYSDVRGFIYKYTHDMALQYPVPDDYVSMSEDMKFSRISLRVEFPVGEHYQGGKKIDRMIYDSGKPVGKEISFKYKVSLDGDVEVVYFLDEGYEPDLEDLELYQWVCDQIFLVYGKQQVLDALNIMAKVSQGKRG</sequence>
<proteinExistence type="predicted"/>
<name>A0A1T4NHE1_9FIRM</name>
<dbReference type="OrthoDB" id="1770806at2"/>
<gene>
    <name evidence="1" type="ORF">SAMN02745110_01584</name>
</gene>